<dbReference type="PROSITE" id="PS50949">
    <property type="entry name" value="HTH_GNTR"/>
    <property type="match status" value="1"/>
</dbReference>
<dbReference type="Pfam" id="PF07702">
    <property type="entry name" value="UTRA"/>
    <property type="match status" value="1"/>
</dbReference>
<dbReference type="NCBIfam" id="TIGR02325">
    <property type="entry name" value="C_P_lyase_phnF"/>
    <property type="match status" value="1"/>
</dbReference>
<dbReference type="Gene3D" id="1.10.10.10">
    <property type="entry name" value="Winged helix-like DNA-binding domain superfamily/Winged helix DNA-binding domain"/>
    <property type="match status" value="1"/>
</dbReference>
<dbReference type="PANTHER" id="PTHR44846">
    <property type="entry name" value="MANNOSYL-D-GLYCERATE TRANSPORT/METABOLISM SYSTEM REPRESSOR MNGR-RELATED"/>
    <property type="match status" value="1"/>
</dbReference>
<dbReference type="SMART" id="SM00345">
    <property type="entry name" value="HTH_GNTR"/>
    <property type="match status" value="1"/>
</dbReference>
<name>A0A560KC32_9BRAD</name>
<keyword evidence="1" id="KW-0805">Transcription regulation</keyword>
<dbReference type="GO" id="GO:0045892">
    <property type="term" value="P:negative regulation of DNA-templated transcription"/>
    <property type="evidence" value="ECO:0007669"/>
    <property type="project" value="TreeGrafter"/>
</dbReference>
<dbReference type="PANTHER" id="PTHR44846:SF1">
    <property type="entry name" value="MANNOSYL-D-GLYCERATE TRANSPORT_METABOLISM SYSTEM REPRESSOR MNGR-RELATED"/>
    <property type="match status" value="1"/>
</dbReference>
<dbReference type="SUPFAM" id="SSF46785">
    <property type="entry name" value="Winged helix' DNA-binding domain"/>
    <property type="match status" value="1"/>
</dbReference>
<dbReference type="CDD" id="cd07377">
    <property type="entry name" value="WHTH_GntR"/>
    <property type="match status" value="1"/>
</dbReference>
<sequence length="252" mass="28971">MMVRDQERPSSLYARRGATSLWRIVVETIRKDIAGGKYKPGERLPTETELAAIFGVHRNTVRRAFAVLKERDYVRIEQGRGTFVKERIVRHRLGPETRMSTSLRDMDRVGERRFVRSVRIRVDRDLARDLRLPQGQFARRVDTLSVVDGIATSVASSYFPLPRFEGIETFIERTGSFTESWRQFGVLDYRRFETRISAGSLSQADSILLALPRRQPVILITNINVDGEGVPIVVTRSRLAPQHMELVIRFSE</sequence>
<dbReference type="Pfam" id="PF00392">
    <property type="entry name" value="GntR"/>
    <property type="match status" value="1"/>
</dbReference>
<proteinExistence type="predicted"/>
<comment type="caution">
    <text evidence="5">The sequence shown here is derived from an EMBL/GenBank/DDBJ whole genome shotgun (WGS) entry which is preliminary data.</text>
</comment>
<dbReference type="Proteomes" id="UP000315914">
    <property type="component" value="Unassembled WGS sequence"/>
</dbReference>
<dbReference type="InterPro" id="IPR036390">
    <property type="entry name" value="WH_DNA-bd_sf"/>
</dbReference>
<dbReference type="InterPro" id="IPR036388">
    <property type="entry name" value="WH-like_DNA-bd_sf"/>
</dbReference>
<dbReference type="InterPro" id="IPR011663">
    <property type="entry name" value="UTRA"/>
</dbReference>
<evidence type="ECO:0000256" key="3">
    <source>
        <dbReference type="ARBA" id="ARBA00023163"/>
    </source>
</evidence>
<evidence type="ECO:0000259" key="4">
    <source>
        <dbReference type="PROSITE" id="PS50949"/>
    </source>
</evidence>
<dbReference type="PRINTS" id="PR00035">
    <property type="entry name" value="HTHGNTR"/>
</dbReference>
<evidence type="ECO:0000313" key="5">
    <source>
        <dbReference type="EMBL" id="TWB80878.1"/>
    </source>
</evidence>
<gene>
    <name evidence="5" type="ORF">FBZ95_10295</name>
</gene>
<accession>A0A560KC32</accession>
<dbReference type="InterPro" id="IPR028978">
    <property type="entry name" value="Chorismate_lyase_/UTRA_dom_sf"/>
</dbReference>
<organism evidence="5 6">
    <name type="scientific">Bradyrhizobium sacchari</name>
    <dbReference type="NCBI Taxonomy" id="1399419"/>
    <lineage>
        <taxon>Bacteria</taxon>
        <taxon>Pseudomonadati</taxon>
        <taxon>Pseudomonadota</taxon>
        <taxon>Alphaproteobacteria</taxon>
        <taxon>Hyphomicrobiales</taxon>
        <taxon>Nitrobacteraceae</taxon>
        <taxon>Bradyrhizobium</taxon>
    </lineage>
</organism>
<keyword evidence="3" id="KW-0804">Transcription</keyword>
<evidence type="ECO:0000256" key="1">
    <source>
        <dbReference type="ARBA" id="ARBA00023015"/>
    </source>
</evidence>
<reference evidence="5 6" key="1">
    <citation type="submission" date="2019-06" db="EMBL/GenBank/DDBJ databases">
        <title>Genomic Encyclopedia of Type Strains, Phase IV (KMG-V): Genome sequencing to study the core and pangenomes of soil and plant-associated prokaryotes.</title>
        <authorList>
            <person name="Whitman W."/>
        </authorList>
    </citation>
    <scope>NUCLEOTIDE SEQUENCE [LARGE SCALE GENOMIC DNA]</scope>
    <source>
        <strain evidence="5 6">BR 10556</strain>
    </source>
</reference>
<feature type="domain" description="HTH gntR-type" evidence="4">
    <location>
        <begin position="19"/>
        <end position="87"/>
    </location>
</feature>
<dbReference type="InterPro" id="IPR000524">
    <property type="entry name" value="Tscrpt_reg_HTH_GntR"/>
</dbReference>
<evidence type="ECO:0000256" key="2">
    <source>
        <dbReference type="ARBA" id="ARBA00023125"/>
    </source>
</evidence>
<evidence type="ECO:0000313" key="6">
    <source>
        <dbReference type="Proteomes" id="UP000315914"/>
    </source>
</evidence>
<dbReference type="InterPro" id="IPR050679">
    <property type="entry name" value="Bact_HTH_transcr_reg"/>
</dbReference>
<dbReference type="GO" id="GO:0003677">
    <property type="term" value="F:DNA binding"/>
    <property type="evidence" value="ECO:0007669"/>
    <property type="project" value="UniProtKB-KW"/>
</dbReference>
<dbReference type="InterPro" id="IPR012702">
    <property type="entry name" value="CP_lyase_PhnF"/>
</dbReference>
<dbReference type="SUPFAM" id="SSF64288">
    <property type="entry name" value="Chorismate lyase-like"/>
    <property type="match status" value="1"/>
</dbReference>
<dbReference type="STRING" id="1399419.A5906_13920"/>
<dbReference type="EMBL" id="VITW01000002">
    <property type="protein sequence ID" value="TWB80878.1"/>
    <property type="molecule type" value="Genomic_DNA"/>
</dbReference>
<keyword evidence="6" id="KW-1185">Reference proteome</keyword>
<keyword evidence="2" id="KW-0238">DNA-binding</keyword>
<dbReference type="Gene3D" id="3.40.1410.10">
    <property type="entry name" value="Chorismate lyase-like"/>
    <property type="match status" value="1"/>
</dbReference>
<dbReference type="SMART" id="SM00866">
    <property type="entry name" value="UTRA"/>
    <property type="match status" value="1"/>
</dbReference>
<dbReference type="GO" id="GO:0003700">
    <property type="term" value="F:DNA-binding transcription factor activity"/>
    <property type="evidence" value="ECO:0007669"/>
    <property type="project" value="InterPro"/>
</dbReference>
<dbReference type="OrthoDB" id="5454556at2"/>
<dbReference type="AlphaFoldDB" id="A0A560KC32"/>
<protein>
    <submittedName>
        <fullName evidence="5">GntR family transcriptional regulator</fullName>
    </submittedName>
</protein>
<dbReference type="RefSeq" id="WP_161495477.1">
    <property type="nucleotide sequence ID" value="NZ_LWIG01000059.1"/>
</dbReference>